<proteinExistence type="predicted"/>
<keyword evidence="2" id="KW-1185">Reference proteome</keyword>
<dbReference type="RefSeq" id="WP_184920306.1">
    <property type="nucleotide sequence ID" value="NZ_JACHJR010000001.1"/>
</dbReference>
<sequence>MAFVMSALLVLAAVAVWVGNRLHSYPGGWAYAFARAYAAERAELAAGRSRVREVERSRAQERSAAEQEIRATEAEYRRRITELQNRVAELAEPGAGAVLESLGELTLHQHLVRYRSENIPLARLRVRLDLGSEQHRVLLTRPNGNVRRVEFSGLESDQVHEFVVRLEAAVAAEDDFLLHRDERTVKARRALELARSNTIPQQTARADRDRLLEQQREDRALREARAELTAAHNRWQHTTGHRPG</sequence>
<reference evidence="1 2" key="1">
    <citation type="submission" date="2020-08" db="EMBL/GenBank/DDBJ databases">
        <title>Sequencing the genomes of 1000 actinobacteria strains.</title>
        <authorList>
            <person name="Klenk H.-P."/>
        </authorList>
    </citation>
    <scope>NUCLEOTIDE SEQUENCE [LARGE SCALE GENOMIC DNA]</scope>
    <source>
        <strain evidence="1 2">DSM 44786</strain>
    </source>
</reference>
<dbReference type="AlphaFoldDB" id="A0A7W7WK80"/>
<accession>A0A7W7WK80</accession>
<evidence type="ECO:0000313" key="2">
    <source>
        <dbReference type="Proteomes" id="UP000573327"/>
    </source>
</evidence>
<dbReference type="Proteomes" id="UP000573327">
    <property type="component" value="Unassembled WGS sequence"/>
</dbReference>
<gene>
    <name evidence="1" type="ORF">F4556_005275</name>
</gene>
<organism evidence="1 2">
    <name type="scientific">Kitasatospora gansuensis</name>
    <dbReference type="NCBI Taxonomy" id="258050"/>
    <lineage>
        <taxon>Bacteria</taxon>
        <taxon>Bacillati</taxon>
        <taxon>Actinomycetota</taxon>
        <taxon>Actinomycetes</taxon>
        <taxon>Kitasatosporales</taxon>
        <taxon>Streptomycetaceae</taxon>
        <taxon>Kitasatospora</taxon>
    </lineage>
</organism>
<protein>
    <submittedName>
        <fullName evidence="1">Uncharacterized protein</fullName>
    </submittedName>
</protein>
<dbReference type="EMBL" id="JACHJR010000001">
    <property type="protein sequence ID" value="MBB4949740.1"/>
    <property type="molecule type" value="Genomic_DNA"/>
</dbReference>
<name>A0A7W7WK80_9ACTN</name>
<comment type="caution">
    <text evidence="1">The sequence shown here is derived from an EMBL/GenBank/DDBJ whole genome shotgun (WGS) entry which is preliminary data.</text>
</comment>
<evidence type="ECO:0000313" key="1">
    <source>
        <dbReference type="EMBL" id="MBB4949740.1"/>
    </source>
</evidence>